<feature type="transmembrane region" description="Helical" evidence="2">
    <location>
        <begin position="121"/>
        <end position="144"/>
    </location>
</feature>
<feature type="domain" description="HAMP" evidence="3">
    <location>
        <begin position="145"/>
        <end position="199"/>
    </location>
</feature>
<dbReference type="PROSITE" id="PS50885">
    <property type="entry name" value="HAMP"/>
    <property type="match status" value="1"/>
</dbReference>
<dbReference type="EC" id="3.1.3.3" evidence="4"/>
<dbReference type="Proteomes" id="UP000319342">
    <property type="component" value="Chromosome"/>
</dbReference>
<evidence type="ECO:0000313" key="4">
    <source>
        <dbReference type="EMBL" id="QDU86248.1"/>
    </source>
</evidence>
<reference evidence="4 5" key="1">
    <citation type="submission" date="2019-02" db="EMBL/GenBank/DDBJ databases">
        <title>Deep-cultivation of Planctomycetes and their phenomic and genomic characterization uncovers novel biology.</title>
        <authorList>
            <person name="Wiegand S."/>
            <person name="Jogler M."/>
            <person name="Boedeker C."/>
            <person name="Pinto D."/>
            <person name="Vollmers J."/>
            <person name="Rivas-Marin E."/>
            <person name="Kohn T."/>
            <person name="Peeters S.H."/>
            <person name="Heuer A."/>
            <person name="Rast P."/>
            <person name="Oberbeckmann S."/>
            <person name="Bunk B."/>
            <person name="Jeske O."/>
            <person name="Meyerdierks A."/>
            <person name="Storesund J.E."/>
            <person name="Kallscheuer N."/>
            <person name="Luecker S."/>
            <person name="Lage O.M."/>
            <person name="Pohl T."/>
            <person name="Merkel B.J."/>
            <person name="Hornburger P."/>
            <person name="Mueller R.-W."/>
            <person name="Bruemmer F."/>
            <person name="Labrenz M."/>
            <person name="Spormann A.M."/>
            <person name="Op den Camp H."/>
            <person name="Overmann J."/>
            <person name="Amann R."/>
            <person name="Jetten M.S.M."/>
            <person name="Mascher T."/>
            <person name="Medema M.H."/>
            <person name="Devos D.P."/>
            <person name="Kaster A.-K."/>
            <person name="Ovreas L."/>
            <person name="Rohde M."/>
            <person name="Galperin M.Y."/>
            <person name="Jogler C."/>
        </authorList>
    </citation>
    <scope>NUCLEOTIDE SEQUENCE [LARGE SCALE GENOMIC DNA]</scope>
    <source>
        <strain evidence="4 5">Pla163</strain>
    </source>
</reference>
<dbReference type="AlphaFoldDB" id="A0A518D444"/>
<keyword evidence="1 4" id="KW-0378">Hydrolase</keyword>
<dbReference type="EMBL" id="CP036290">
    <property type="protein sequence ID" value="QDU86248.1"/>
    <property type="molecule type" value="Genomic_DNA"/>
</dbReference>
<dbReference type="GO" id="GO:0016791">
    <property type="term" value="F:phosphatase activity"/>
    <property type="evidence" value="ECO:0007669"/>
    <property type="project" value="TreeGrafter"/>
</dbReference>
<dbReference type="Gene3D" id="3.60.40.10">
    <property type="entry name" value="PPM-type phosphatase domain"/>
    <property type="match status" value="1"/>
</dbReference>
<dbReference type="GO" id="GO:0007165">
    <property type="term" value="P:signal transduction"/>
    <property type="evidence" value="ECO:0007669"/>
    <property type="project" value="InterPro"/>
</dbReference>
<dbReference type="RefSeq" id="WP_419186056.1">
    <property type="nucleotide sequence ID" value="NZ_CP036290.1"/>
</dbReference>
<dbReference type="PANTHER" id="PTHR43156:SF2">
    <property type="entry name" value="STAGE II SPORULATION PROTEIN E"/>
    <property type="match status" value="1"/>
</dbReference>
<keyword evidence="5" id="KW-1185">Reference proteome</keyword>
<keyword evidence="2" id="KW-0472">Membrane</keyword>
<evidence type="ECO:0000256" key="1">
    <source>
        <dbReference type="ARBA" id="ARBA00022801"/>
    </source>
</evidence>
<organism evidence="4 5">
    <name type="scientific">Rohdeia mirabilis</name>
    <dbReference type="NCBI Taxonomy" id="2528008"/>
    <lineage>
        <taxon>Bacteria</taxon>
        <taxon>Pseudomonadati</taxon>
        <taxon>Planctomycetota</taxon>
        <taxon>Planctomycetia</taxon>
        <taxon>Planctomycetia incertae sedis</taxon>
        <taxon>Rohdeia</taxon>
    </lineage>
</organism>
<protein>
    <submittedName>
        <fullName evidence="4">Phosphoserine phosphatase RsbU</fullName>
        <ecNumber evidence="4">3.1.3.3</ecNumber>
    </submittedName>
</protein>
<dbReference type="SMART" id="SM00331">
    <property type="entry name" value="PP2C_SIG"/>
    <property type="match status" value="1"/>
</dbReference>
<name>A0A518D444_9BACT</name>
<dbReference type="Gene3D" id="6.10.340.10">
    <property type="match status" value="1"/>
</dbReference>
<evidence type="ECO:0000256" key="2">
    <source>
        <dbReference type="SAM" id="Phobius"/>
    </source>
</evidence>
<keyword evidence="2" id="KW-0812">Transmembrane</keyword>
<dbReference type="InterPro" id="IPR003660">
    <property type="entry name" value="HAMP_dom"/>
</dbReference>
<dbReference type="InterPro" id="IPR052016">
    <property type="entry name" value="Bact_Sigma-Reg"/>
</dbReference>
<dbReference type="Pfam" id="PF07228">
    <property type="entry name" value="SpoIIE"/>
    <property type="match status" value="1"/>
</dbReference>
<keyword evidence="2" id="KW-1133">Transmembrane helix</keyword>
<sequence>MARVRPESGGLGLAARFALTTFCVLLVVVGLGAWALFSTARDIADRYERDVREDALVATASANAGGIVERASSSTRSQSGVERSAVVLEDGRTAVEFRYGRGDESARLVVVDRDRELADELFQLVVAAVALVVLVASIASWILANRVARPLRRIVDDVRTLAQGGGAQRYRERVKGGGEVVLLARALDRVGEELAVAHRAELELGLRERELELAEQVREALLPLTTPLVPDYDVGGMHLPGHELSGVFHDFYEYGDGRVGLLVCEVLGEGVPAAIVGAIARTYLRGALTGLSDVGEAFAVVNRELARDLPRGVVVTALFAVLQPEEGRATVACAGHRLPLVRTSAADGKLRVFQPEGVALGLDAGPVFERTLAVQDLEIAPGDRLVLATSGAVTTPDADGQELGERGYFTLLHQAASAPTHDFLRTVRRALEDRTGDEPRRTAISLVTVRREPTAH</sequence>
<dbReference type="PANTHER" id="PTHR43156">
    <property type="entry name" value="STAGE II SPORULATION PROTEIN E-RELATED"/>
    <property type="match status" value="1"/>
</dbReference>
<accession>A0A518D444</accession>
<evidence type="ECO:0000313" key="5">
    <source>
        <dbReference type="Proteomes" id="UP000319342"/>
    </source>
</evidence>
<feature type="transmembrane region" description="Helical" evidence="2">
    <location>
        <begin position="12"/>
        <end position="37"/>
    </location>
</feature>
<evidence type="ECO:0000259" key="3">
    <source>
        <dbReference type="PROSITE" id="PS50885"/>
    </source>
</evidence>
<dbReference type="GO" id="GO:0016020">
    <property type="term" value="C:membrane"/>
    <property type="evidence" value="ECO:0007669"/>
    <property type="project" value="InterPro"/>
</dbReference>
<dbReference type="InterPro" id="IPR001932">
    <property type="entry name" value="PPM-type_phosphatase-like_dom"/>
</dbReference>
<proteinExistence type="predicted"/>
<gene>
    <name evidence="4" type="primary">rsbU</name>
    <name evidence="4" type="ORF">Pla163_33990</name>
</gene>
<dbReference type="InterPro" id="IPR036457">
    <property type="entry name" value="PPM-type-like_dom_sf"/>
</dbReference>